<sequence length="121" mass="13413">MDPIGSAERRVANRFEAEFVPFIVDGEPSPGEWILQLDGSYPLGGGFHVYRMDPGTRTTPHEHTCDEQFLMLEGELIDHDGHVYRPGDLVLLAAGTRHDSRTETGCTLAVFIATTEENLVD</sequence>
<dbReference type="Gene3D" id="2.60.120.10">
    <property type="entry name" value="Jelly Rolls"/>
    <property type="match status" value="1"/>
</dbReference>
<protein>
    <recommendedName>
        <fullName evidence="1">ChrR-like cupin domain-containing protein</fullName>
    </recommendedName>
</protein>
<evidence type="ECO:0000259" key="1">
    <source>
        <dbReference type="Pfam" id="PF12973"/>
    </source>
</evidence>
<reference evidence="2" key="1">
    <citation type="submission" date="2018-05" db="EMBL/GenBank/DDBJ databases">
        <authorList>
            <person name="Lanie J.A."/>
            <person name="Ng W.-L."/>
            <person name="Kazmierczak K.M."/>
            <person name="Andrzejewski T.M."/>
            <person name="Davidsen T.M."/>
            <person name="Wayne K.J."/>
            <person name="Tettelin H."/>
            <person name="Glass J.I."/>
            <person name="Rusch D."/>
            <person name="Podicherti R."/>
            <person name="Tsui H.-C.T."/>
            <person name="Winkler M.E."/>
        </authorList>
    </citation>
    <scope>NUCLEOTIDE SEQUENCE</scope>
</reference>
<accession>A0A381QS09</accession>
<dbReference type="Pfam" id="PF12973">
    <property type="entry name" value="Cupin_7"/>
    <property type="match status" value="1"/>
</dbReference>
<dbReference type="SUPFAM" id="SSF51182">
    <property type="entry name" value="RmlC-like cupins"/>
    <property type="match status" value="1"/>
</dbReference>
<dbReference type="InterPro" id="IPR025979">
    <property type="entry name" value="ChrR-like_cupin_dom"/>
</dbReference>
<proteinExistence type="predicted"/>
<dbReference type="EMBL" id="UINC01001422">
    <property type="protein sequence ID" value="SUZ80323.1"/>
    <property type="molecule type" value="Genomic_DNA"/>
</dbReference>
<dbReference type="AlphaFoldDB" id="A0A381QS09"/>
<organism evidence="2">
    <name type="scientific">marine metagenome</name>
    <dbReference type="NCBI Taxonomy" id="408172"/>
    <lineage>
        <taxon>unclassified sequences</taxon>
        <taxon>metagenomes</taxon>
        <taxon>ecological metagenomes</taxon>
    </lineage>
</organism>
<feature type="domain" description="ChrR-like cupin" evidence="1">
    <location>
        <begin position="49"/>
        <end position="111"/>
    </location>
</feature>
<gene>
    <name evidence="2" type="ORF">METZ01_LOCUS33177</name>
</gene>
<dbReference type="InterPro" id="IPR011051">
    <property type="entry name" value="RmlC_Cupin_sf"/>
</dbReference>
<dbReference type="InterPro" id="IPR014710">
    <property type="entry name" value="RmlC-like_jellyroll"/>
</dbReference>
<evidence type="ECO:0000313" key="2">
    <source>
        <dbReference type="EMBL" id="SUZ80323.1"/>
    </source>
</evidence>
<name>A0A381QS09_9ZZZZ</name>